<reference evidence="4" key="4">
    <citation type="submission" date="2024-02" db="EMBL/GenBank/DDBJ databases">
        <authorList>
            <consortium name="Clinical and Environmental Microbiology Branch: Whole genome sequencing antimicrobial resistance pathogens in the healthcare setting"/>
        </authorList>
    </citation>
    <scope>NUCLEOTIDE SEQUENCE</scope>
    <source>
        <strain evidence="4">1924188</strain>
    </source>
</reference>
<evidence type="ECO:0000313" key="5">
    <source>
        <dbReference type="EMBL" id="HAH4523355.1"/>
    </source>
</evidence>
<dbReference type="RefSeq" id="WP_000287436.1">
    <property type="nucleotide sequence ID" value="NZ_AP018784.2"/>
</dbReference>
<proteinExistence type="predicted"/>
<dbReference type="EMBL" id="CP107128">
    <property type="protein sequence ID" value="WLM97615.1"/>
    <property type="molecule type" value="Genomic_DNA"/>
</dbReference>
<dbReference type="EMBL" id="ABONVU020000005">
    <property type="protein sequence ID" value="EMJ5253545.1"/>
    <property type="molecule type" value="Genomic_DNA"/>
</dbReference>
<reference evidence="7" key="3">
    <citation type="journal article" date="2023" name="Microorganisms">
        <title>Comparative Genomic Analysis of ST131 Subclade C2 of ESBL-Producing E. coli Isolates from Patients with Recurrent and Sporadic Urinary Tract Infections.</title>
        <authorList>
            <person name="Jaen-Luchoro D."/>
            <person name="Kahnamouei A."/>
            <person name="Yazdanshenas S."/>
            <person name="Lindblom A."/>
            <person name="Samuelsson E."/>
            <person name="Ahren C."/>
            <person name="Karami N."/>
        </authorList>
    </citation>
    <scope>NUCLEOTIDE SEQUENCE</scope>
    <source>
        <strain evidence="7">S7</strain>
    </source>
</reference>
<feature type="domain" description="PgaA membrane beta barrel" evidence="3">
    <location>
        <begin position="514"/>
        <end position="807"/>
    </location>
</feature>
<dbReference type="Pfam" id="PF21197">
    <property type="entry name" value="PgaA_barrel"/>
    <property type="match status" value="1"/>
</dbReference>
<dbReference type="NCBIfam" id="NF007468">
    <property type="entry name" value="PRK10049.1"/>
    <property type="match status" value="1"/>
</dbReference>
<gene>
    <name evidence="6" type="primary">pgaA</name>
    <name evidence="5" type="ORF">GRC73_04990</name>
    <name evidence="6" type="ORF">HIE29_000109</name>
    <name evidence="7" type="ORF">OGM49_09065</name>
    <name evidence="4" type="ORF">R8O40_001752</name>
</gene>
<keyword evidence="2" id="KW-0732">Signal</keyword>
<dbReference type="Proteomes" id="UP000843571">
    <property type="component" value="Unassembled WGS sequence"/>
</dbReference>
<dbReference type="Proteomes" id="UP001285616">
    <property type="component" value="Unassembled WGS sequence"/>
</dbReference>
<dbReference type="PROSITE" id="PS50005">
    <property type="entry name" value="TPR"/>
    <property type="match status" value="1"/>
</dbReference>
<dbReference type="SUPFAM" id="SSF48452">
    <property type="entry name" value="TPR-like"/>
    <property type="match status" value="2"/>
</dbReference>
<evidence type="ECO:0000313" key="6">
    <source>
        <dbReference type="EMBL" id="HAH7766785.1"/>
    </source>
</evidence>
<protein>
    <submittedName>
        <fullName evidence="6">Poly-beta-1,6 N-acetyl-D-glucosamine export porin PgaA</fullName>
    </submittedName>
</protein>
<organism evidence="6">
    <name type="scientific">Escherichia coli</name>
    <dbReference type="NCBI Taxonomy" id="562"/>
    <lineage>
        <taxon>Bacteria</taxon>
        <taxon>Pseudomonadati</taxon>
        <taxon>Pseudomonadota</taxon>
        <taxon>Gammaproteobacteria</taxon>
        <taxon>Enterobacterales</taxon>
        <taxon>Enterobacteriaceae</taxon>
        <taxon>Escherichia</taxon>
    </lineage>
</organism>
<evidence type="ECO:0000256" key="1">
    <source>
        <dbReference type="PROSITE-ProRule" id="PRU00339"/>
    </source>
</evidence>
<evidence type="ECO:0000313" key="7">
    <source>
        <dbReference type="EMBL" id="WLM97615.1"/>
    </source>
</evidence>
<accession>A0A066SNQ1</accession>
<dbReference type="GO" id="GO:1901515">
    <property type="term" value="F:poly-beta-1,6-N-acetyl-D-glucosamine transmembrane transporter activity"/>
    <property type="evidence" value="ECO:0007669"/>
    <property type="project" value="InterPro"/>
</dbReference>
<dbReference type="EMBL" id="DABBJX010000003">
    <property type="protein sequence ID" value="HAH4523355.1"/>
    <property type="molecule type" value="Genomic_DNA"/>
</dbReference>
<sequence length="807" mass="92512">MYSSSRKRCPKTKWALKILTAAFLAASPAAKSAVNNAYDALIIEARKGNTQPALSWFAQKSTLSNNQIADWLQIALWAGQDKQVITVYNRYRHQQLPARGYAAVAVAYRNLQQWQNSLTLWQKALSLEPQNKDYQRGQILTLADAGHYDTALFKLKQLKSGAPDKANLLAEAYIYKLTGRYQDELRAMTESLPENASKQQYPTEYVLALRNNQLAAAIDDANLTPDIRADIHAELVRLSFMPTRSENERYAIADRALAQYAALEILWHDNPDRTAQYQRIQVDHLGALLTRDRYRDVISHYQRLKKTGQIIPPWALYWVASAYLKDQQPKKAQSIMTELFYNKETIATDLSDEELADLFYSHLESENYPGALTVTKHTINTSPPFLRLMGTPTSIPNDTWLQGHSFLSTVAKYSNDLPQAEITTRELAYNAPGNQGLRIDYASVLQARGWPRAAENELKKAEVIEPRNINLEVEQAWTALTLQEWQQAAVLTHDVVEREPQDPGVVRLKRAVDVHNLAELRIAGSTGIDAEGPDSGKHDVDLTTIVYSPPLNDNWRGFAGFGYADGQFSEGKGIVRDWLAGVEWRSRNIWLEAEYAERFFNHEHKPGARLSGWYDFNDNWRIGSQLERLSHRVPLRAMKNGVTGNSAQAYVRWYQNERRKYGVSWAFTDFSDSNQRHEVSIEGQERIWSSPYLIVDFLPNLYYEQNTEHDTPYYNPIKMFDIVPAFEASHLLWRSYENSWEQIFSAGVGASWQKHYGTDVVTQLGYGQRISWNDVIDAGATLRWEKRPYDGDREHNLYVEFDMTFRF</sequence>
<dbReference type="EMBL" id="DABCJL010000001">
    <property type="protein sequence ID" value="HAH7766785.1"/>
    <property type="molecule type" value="Genomic_DNA"/>
</dbReference>
<dbReference type="AlphaFoldDB" id="A0A066SNQ1"/>
<feature type="chain" id="PRO_5015027233" evidence="2">
    <location>
        <begin position="33"/>
        <end position="807"/>
    </location>
</feature>
<evidence type="ECO:0000256" key="2">
    <source>
        <dbReference type="SAM" id="SignalP"/>
    </source>
</evidence>
<reference evidence="6" key="2">
    <citation type="submission" date="2020-01" db="EMBL/GenBank/DDBJ databases">
        <authorList>
            <consortium name="NCBI Pathogen Detection Project"/>
        </authorList>
    </citation>
    <scope>NUCLEOTIDE SEQUENCE</scope>
    <source>
        <strain evidence="6">C0382</strain>
        <strain evidence="5">EC00763</strain>
    </source>
</reference>
<dbReference type="Proteomes" id="UP001180189">
    <property type="component" value="Chromosome"/>
</dbReference>
<name>A0A066SNQ1_ECOLX</name>
<dbReference type="InterPro" id="IPR019734">
    <property type="entry name" value="TPR_rpt"/>
</dbReference>
<reference evidence="6" key="1">
    <citation type="journal article" date="2018" name="Genome Biol.">
        <title>SKESA: strategic k-mer extension for scrupulous assemblies.</title>
        <authorList>
            <person name="Souvorov A."/>
            <person name="Agarwala R."/>
            <person name="Lipman D.J."/>
        </authorList>
    </citation>
    <scope>NUCLEOTIDE SEQUENCE [LARGE SCALE GENOMIC DNA]</scope>
    <source>
        <strain evidence="6">C0382</strain>
        <strain evidence="5">EC00763</strain>
    </source>
</reference>
<keyword evidence="1" id="KW-0802">TPR repeat</keyword>
<evidence type="ECO:0000313" key="4">
    <source>
        <dbReference type="EMBL" id="EMJ5253545.1"/>
    </source>
</evidence>
<dbReference type="NCBIfam" id="TIGR03939">
    <property type="entry name" value="PGA_TPR_OMP"/>
    <property type="match status" value="1"/>
</dbReference>
<dbReference type="InterPro" id="IPR023870">
    <property type="entry name" value="PGA_export_porin_PgaA"/>
</dbReference>
<dbReference type="SMART" id="SM00028">
    <property type="entry name" value="TPR"/>
    <property type="match status" value="1"/>
</dbReference>
<feature type="signal peptide" evidence="2">
    <location>
        <begin position="1"/>
        <end position="32"/>
    </location>
</feature>
<dbReference type="InterPro" id="IPR011990">
    <property type="entry name" value="TPR-like_helical_dom_sf"/>
</dbReference>
<evidence type="ECO:0000259" key="3">
    <source>
        <dbReference type="Pfam" id="PF21197"/>
    </source>
</evidence>
<dbReference type="Gene3D" id="1.25.40.10">
    <property type="entry name" value="Tetratricopeptide repeat domain"/>
    <property type="match status" value="2"/>
</dbReference>
<feature type="repeat" description="TPR" evidence="1">
    <location>
        <begin position="98"/>
        <end position="131"/>
    </location>
</feature>
<dbReference type="InterPro" id="IPR049003">
    <property type="entry name" value="PgaA_barrel"/>
</dbReference>